<dbReference type="EC" id="2.7.13.3" evidence="3"/>
<evidence type="ECO:0000256" key="6">
    <source>
        <dbReference type="ARBA" id="ARBA00022777"/>
    </source>
</evidence>
<evidence type="ECO:0000259" key="10">
    <source>
        <dbReference type="PROSITE" id="PS50109"/>
    </source>
</evidence>
<dbReference type="GO" id="GO:0016301">
    <property type="term" value="F:kinase activity"/>
    <property type="evidence" value="ECO:0007669"/>
    <property type="project" value="UniProtKB-KW"/>
</dbReference>
<dbReference type="InterPro" id="IPR003661">
    <property type="entry name" value="HisK_dim/P_dom"/>
</dbReference>
<dbReference type="SMART" id="SM00388">
    <property type="entry name" value="HisKA"/>
    <property type="match status" value="1"/>
</dbReference>
<dbReference type="InterPro" id="IPR004358">
    <property type="entry name" value="Sig_transdc_His_kin-like_C"/>
</dbReference>
<name>A0ABV1IEG6_9ACTN</name>
<dbReference type="RefSeq" id="WP_349181317.1">
    <property type="nucleotide sequence ID" value="NZ_JBBNGS010000002.1"/>
</dbReference>
<dbReference type="Gene3D" id="3.30.565.10">
    <property type="entry name" value="Histidine kinase-like ATPase, C-terminal domain"/>
    <property type="match status" value="1"/>
</dbReference>
<keyword evidence="6 11" id="KW-0418">Kinase</keyword>
<evidence type="ECO:0000256" key="2">
    <source>
        <dbReference type="ARBA" id="ARBA00004236"/>
    </source>
</evidence>
<dbReference type="PROSITE" id="PS50109">
    <property type="entry name" value="HIS_KIN"/>
    <property type="match status" value="1"/>
</dbReference>
<gene>
    <name evidence="11" type="ORF">AAAT05_01200</name>
</gene>
<comment type="subcellular location">
    <subcellularLocation>
        <location evidence="2">Cell membrane</location>
    </subcellularLocation>
</comment>
<evidence type="ECO:0000256" key="1">
    <source>
        <dbReference type="ARBA" id="ARBA00000085"/>
    </source>
</evidence>
<proteinExistence type="predicted"/>
<dbReference type="InterPro" id="IPR005467">
    <property type="entry name" value="His_kinase_dom"/>
</dbReference>
<evidence type="ECO:0000313" key="11">
    <source>
        <dbReference type="EMBL" id="MEQ2636971.1"/>
    </source>
</evidence>
<dbReference type="InterPro" id="IPR050351">
    <property type="entry name" value="BphY/WalK/GraS-like"/>
</dbReference>
<evidence type="ECO:0000256" key="9">
    <source>
        <dbReference type="SAM" id="SignalP"/>
    </source>
</evidence>
<evidence type="ECO:0000256" key="3">
    <source>
        <dbReference type="ARBA" id="ARBA00012438"/>
    </source>
</evidence>
<dbReference type="EMBL" id="JBBNGS010000002">
    <property type="protein sequence ID" value="MEQ2636971.1"/>
    <property type="molecule type" value="Genomic_DNA"/>
</dbReference>
<keyword evidence="5" id="KW-0808">Transferase</keyword>
<dbReference type="SMART" id="SM00387">
    <property type="entry name" value="HATPase_c"/>
    <property type="match status" value="1"/>
</dbReference>
<dbReference type="Gene3D" id="1.10.287.130">
    <property type="match status" value="1"/>
</dbReference>
<feature type="domain" description="Histidine kinase" evidence="10">
    <location>
        <begin position="188"/>
        <end position="406"/>
    </location>
</feature>
<dbReference type="InterPro" id="IPR036890">
    <property type="entry name" value="HATPase_C_sf"/>
</dbReference>
<comment type="caution">
    <text evidence="11">The sequence shown here is derived from an EMBL/GenBank/DDBJ whole genome shotgun (WGS) entry which is preliminary data.</text>
</comment>
<keyword evidence="9" id="KW-0732">Signal</keyword>
<evidence type="ECO:0000313" key="12">
    <source>
        <dbReference type="Proteomes" id="UP001478817"/>
    </source>
</evidence>
<comment type="catalytic activity">
    <reaction evidence="1">
        <text>ATP + protein L-histidine = ADP + protein N-phospho-L-histidine.</text>
        <dbReference type="EC" id="2.7.13.3"/>
    </reaction>
</comment>
<feature type="signal peptide" evidence="9">
    <location>
        <begin position="1"/>
        <end position="32"/>
    </location>
</feature>
<protein>
    <recommendedName>
        <fullName evidence="8">Sensor-like histidine kinase SenX3</fullName>
        <ecNumber evidence="3">2.7.13.3</ecNumber>
    </recommendedName>
</protein>
<accession>A0ABV1IEG6</accession>
<dbReference type="CDD" id="cd00082">
    <property type="entry name" value="HisKA"/>
    <property type="match status" value="1"/>
</dbReference>
<sequence length="406" mass="43571">MLKRLRRKFCAITLLLVGLVLVAALGSTFVSAANTQGEITRSMLEKSLDTGFAQPPTLGGGENADRAFVVTLDVSDAGVVLSRSGAAIEVSSDQMAGIIAKAIQSPSDSGHSKKLHVAWMKRQTDSGFTLALCDTTSRDSAIARQLGMDVAIFVGAMAALAVVVRILSKWALSPVERAWDQQRRFISDASHELKTPLAVICANSQILQRDASIPEGSRRWVESTAEEADHMKGLVEDLLTLARADEAAAGTTEDALRHDEVDLSSLVDEAALEFDAVAFERGCSIDSEVAGDIVVRGDADQLGRVVRTLLDNATKYAKRNSLVRVRLTQAGSHAKLTVANRGPLIEPEDLEHLFDRFYRTDKARSRQETGGYGLGLAIAKSTVDAHGGKIWATSDAAEGTCFHVTL</sequence>
<evidence type="ECO:0000256" key="4">
    <source>
        <dbReference type="ARBA" id="ARBA00022553"/>
    </source>
</evidence>
<reference evidence="11 12" key="1">
    <citation type="submission" date="2024-04" db="EMBL/GenBank/DDBJ databases">
        <title>Human intestinal bacterial collection.</title>
        <authorList>
            <person name="Pauvert C."/>
            <person name="Hitch T.C.A."/>
            <person name="Clavel T."/>
        </authorList>
    </citation>
    <scope>NUCLEOTIDE SEQUENCE [LARGE SCALE GENOMIC DNA]</scope>
    <source>
        <strain evidence="11 12">CLA-AA-H197</strain>
    </source>
</reference>
<dbReference type="Pfam" id="PF02518">
    <property type="entry name" value="HATPase_c"/>
    <property type="match status" value="1"/>
</dbReference>
<dbReference type="CDD" id="cd00075">
    <property type="entry name" value="HATPase"/>
    <property type="match status" value="1"/>
</dbReference>
<dbReference type="PANTHER" id="PTHR45453">
    <property type="entry name" value="PHOSPHATE REGULON SENSOR PROTEIN PHOR"/>
    <property type="match status" value="1"/>
</dbReference>
<dbReference type="InterPro" id="IPR036097">
    <property type="entry name" value="HisK_dim/P_sf"/>
</dbReference>
<dbReference type="InterPro" id="IPR003594">
    <property type="entry name" value="HATPase_dom"/>
</dbReference>
<evidence type="ECO:0000256" key="5">
    <source>
        <dbReference type="ARBA" id="ARBA00022679"/>
    </source>
</evidence>
<dbReference type="SUPFAM" id="SSF55874">
    <property type="entry name" value="ATPase domain of HSP90 chaperone/DNA topoisomerase II/histidine kinase"/>
    <property type="match status" value="1"/>
</dbReference>
<dbReference type="Proteomes" id="UP001478817">
    <property type="component" value="Unassembled WGS sequence"/>
</dbReference>
<evidence type="ECO:0000256" key="8">
    <source>
        <dbReference type="ARBA" id="ARBA00039401"/>
    </source>
</evidence>
<dbReference type="PRINTS" id="PR00344">
    <property type="entry name" value="BCTRLSENSOR"/>
</dbReference>
<organism evidence="11 12">
    <name type="scientific">Paratractidigestivibacter faecalis</name>
    <dbReference type="NCBI Taxonomy" id="2292441"/>
    <lineage>
        <taxon>Bacteria</taxon>
        <taxon>Bacillati</taxon>
        <taxon>Actinomycetota</taxon>
        <taxon>Coriobacteriia</taxon>
        <taxon>Coriobacteriales</taxon>
        <taxon>Atopobiaceae</taxon>
        <taxon>Paratractidigestivibacter</taxon>
    </lineage>
</organism>
<dbReference type="SUPFAM" id="SSF47384">
    <property type="entry name" value="Homodimeric domain of signal transducing histidine kinase"/>
    <property type="match status" value="1"/>
</dbReference>
<dbReference type="PANTHER" id="PTHR45453:SF1">
    <property type="entry name" value="PHOSPHATE REGULON SENSOR PROTEIN PHOR"/>
    <property type="match status" value="1"/>
</dbReference>
<keyword evidence="7" id="KW-0902">Two-component regulatory system</keyword>
<dbReference type="Pfam" id="PF00512">
    <property type="entry name" value="HisKA"/>
    <property type="match status" value="1"/>
</dbReference>
<keyword evidence="4" id="KW-0597">Phosphoprotein</keyword>
<evidence type="ECO:0000256" key="7">
    <source>
        <dbReference type="ARBA" id="ARBA00023012"/>
    </source>
</evidence>
<keyword evidence="12" id="KW-1185">Reference proteome</keyword>
<feature type="chain" id="PRO_5045296606" description="Sensor-like histidine kinase SenX3" evidence="9">
    <location>
        <begin position="33"/>
        <end position="406"/>
    </location>
</feature>